<name>A0A1X0P7K1_9TRYP</name>
<evidence type="ECO:0000313" key="2">
    <source>
        <dbReference type="EMBL" id="ORC92549.1"/>
    </source>
</evidence>
<keyword evidence="3" id="KW-1185">Reference proteome</keyword>
<dbReference type="VEuPathDB" id="TriTrypDB:TM35_000033020"/>
<dbReference type="RefSeq" id="XP_028886615.1">
    <property type="nucleotide sequence ID" value="XM_029022069.1"/>
</dbReference>
<dbReference type="Proteomes" id="UP000192257">
    <property type="component" value="Unassembled WGS sequence"/>
</dbReference>
<dbReference type="AlphaFoldDB" id="A0A1X0P7K1"/>
<evidence type="ECO:0000313" key="3">
    <source>
        <dbReference type="Proteomes" id="UP000192257"/>
    </source>
</evidence>
<feature type="region of interest" description="Disordered" evidence="1">
    <location>
        <begin position="419"/>
        <end position="445"/>
    </location>
</feature>
<dbReference type="GeneID" id="39981849"/>
<organism evidence="2 3">
    <name type="scientific">Trypanosoma theileri</name>
    <dbReference type="NCBI Taxonomy" id="67003"/>
    <lineage>
        <taxon>Eukaryota</taxon>
        <taxon>Discoba</taxon>
        <taxon>Euglenozoa</taxon>
        <taxon>Kinetoplastea</taxon>
        <taxon>Metakinetoplastina</taxon>
        <taxon>Trypanosomatida</taxon>
        <taxon>Trypanosomatidae</taxon>
        <taxon>Trypanosoma</taxon>
    </lineage>
</organism>
<proteinExistence type="predicted"/>
<feature type="compositionally biased region" description="Polar residues" evidence="1">
    <location>
        <begin position="431"/>
        <end position="445"/>
    </location>
</feature>
<reference evidence="2 3" key="1">
    <citation type="submission" date="2017-03" db="EMBL/GenBank/DDBJ databases">
        <title>An alternative strategy for trypanosome survival in the mammalian bloodstream revealed through genome and transcriptome analysis of the ubiquitous bovine parasite Trypanosoma (Megatrypanum) theileri.</title>
        <authorList>
            <person name="Kelly S."/>
            <person name="Ivens A."/>
            <person name="Mott A."/>
            <person name="O'Neill E."/>
            <person name="Emms D."/>
            <person name="Macleod O."/>
            <person name="Voorheis P."/>
            <person name="Matthews J."/>
            <person name="Matthews K."/>
            <person name="Carrington M."/>
        </authorList>
    </citation>
    <scope>NUCLEOTIDE SEQUENCE [LARGE SCALE GENOMIC DNA]</scope>
    <source>
        <strain evidence="2">Edinburgh</strain>
    </source>
</reference>
<evidence type="ECO:0000256" key="1">
    <source>
        <dbReference type="SAM" id="MobiDB-lite"/>
    </source>
</evidence>
<feature type="region of interest" description="Disordered" evidence="1">
    <location>
        <begin position="287"/>
        <end position="386"/>
    </location>
</feature>
<gene>
    <name evidence="2" type="ORF">TM35_000033020</name>
</gene>
<accession>A0A1X0P7K1</accession>
<comment type="caution">
    <text evidence="2">The sequence shown here is derived from an EMBL/GenBank/DDBJ whole genome shotgun (WGS) entry which is preliminary data.</text>
</comment>
<sequence length="445" mass="49111">MIRDQCKAYCQCSYCANNKERQANVGTGSLLPKKEGCSKDELYLRTLNESLRAKSLMASSKNAHRFKPDEMLQSTRGDMARAALTVPVRRRDRLQELLILENKERTKLERQLRRDRLQAGLTDYDDEYGMRDQAISAQDDLLHTLTEKRVSPSETAAKAQPVCSAEEDLQSALQTIKKITDAHPTGAPKRPLSTGEIRELRRLVETQDEKTKKMLAGCTEQPHACNHCFSINAQGKHPCVVPPQMLLKDSQLPSIHGTTTRRFVYNPHPYGSGVVWLPLEEAATAEKVKSDSSSSSGSSPASEREVANEYQYPGSTYNQYKHKTGAPTMAAEESGRERGVEAPLANGDVAQLNGTATKKDKSLNGKNGSTTKGASTKEPLPYKSSAALWRTTNQDRAAQMQSFLDFKKMHADASRVYAESAVRRPAERNTADTTSPAVAATGSYN</sequence>
<feature type="compositionally biased region" description="Basic and acidic residues" evidence="1">
    <location>
        <begin position="421"/>
        <end position="430"/>
    </location>
</feature>
<protein>
    <submittedName>
        <fullName evidence="2">Uncharacterized protein</fullName>
    </submittedName>
</protein>
<feature type="compositionally biased region" description="Polar residues" evidence="1">
    <location>
        <begin position="364"/>
        <end position="374"/>
    </location>
</feature>
<dbReference type="OrthoDB" id="271978at2759"/>
<dbReference type="EMBL" id="NBCO01000003">
    <property type="protein sequence ID" value="ORC92549.1"/>
    <property type="molecule type" value="Genomic_DNA"/>
</dbReference>
<feature type="compositionally biased region" description="Low complexity" evidence="1">
    <location>
        <begin position="291"/>
        <end position="301"/>
    </location>
</feature>